<dbReference type="Proteomes" id="UP000566071">
    <property type="component" value="Unassembled WGS sequence"/>
</dbReference>
<organism evidence="1 2">
    <name type="scientific">Mucilaginibacter humi</name>
    <dbReference type="NCBI Taxonomy" id="2732510"/>
    <lineage>
        <taxon>Bacteria</taxon>
        <taxon>Pseudomonadati</taxon>
        <taxon>Bacteroidota</taxon>
        <taxon>Sphingobacteriia</taxon>
        <taxon>Sphingobacteriales</taxon>
        <taxon>Sphingobacteriaceae</taxon>
        <taxon>Mucilaginibacter</taxon>
    </lineage>
</organism>
<proteinExistence type="predicted"/>
<gene>
    <name evidence="1" type="ORF">HK413_04125</name>
</gene>
<evidence type="ECO:0000313" key="1">
    <source>
        <dbReference type="EMBL" id="NNU33536.1"/>
    </source>
</evidence>
<comment type="caution">
    <text evidence="1">The sequence shown here is derived from an EMBL/GenBank/DDBJ whole genome shotgun (WGS) entry which is preliminary data.</text>
</comment>
<reference evidence="1 2" key="1">
    <citation type="submission" date="2020-05" db="EMBL/GenBank/DDBJ databases">
        <authorList>
            <person name="Khan S.A."/>
            <person name="Jeon C.O."/>
            <person name="Chun B.H."/>
        </authorList>
    </citation>
    <scope>NUCLEOTIDE SEQUENCE [LARGE SCALE GENOMIC DNA]</scope>
    <source>
        <strain evidence="1 2">S1162</strain>
    </source>
</reference>
<evidence type="ECO:0000313" key="2">
    <source>
        <dbReference type="Proteomes" id="UP000566071"/>
    </source>
</evidence>
<sequence>MKFYRLDLLTLLISLFILNSCKNQDTIGLGVVNSNRVNGSLIDTSTIVINTVPEDSVQTNARRIARCLISRTLFLA</sequence>
<keyword evidence="2" id="KW-1185">Reference proteome</keyword>
<accession>A0ABX1W000</accession>
<name>A0ABX1W000_9SPHI</name>
<dbReference type="EMBL" id="JABFCR010000013">
    <property type="protein sequence ID" value="NNU33536.1"/>
    <property type="molecule type" value="Genomic_DNA"/>
</dbReference>
<protein>
    <submittedName>
        <fullName evidence="1">Uncharacterized protein</fullName>
    </submittedName>
</protein>
<dbReference type="RefSeq" id="WP_175269231.1">
    <property type="nucleotide sequence ID" value="NZ_JABFCR010000013.1"/>
</dbReference>